<sequence length="40" mass="4463">MTAFQELNGVCLIPGKCSKQFQHLHSSTLGLTTFAKQLRQ</sequence>
<reference evidence="1" key="1">
    <citation type="journal article" date="2012" name="Nat. Genet.">
        <title>Whole-genome sequence of Schistosoma haematobium.</title>
        <authorList>
            <person name="Young N.D."/>
            <person name="Jex A.R."/>
            <person name="Li B."/>
            <person name="Liu S."/>
            <person name="Yang L."/>
            <person name="Xiong Z."/>
            <person name="Li Y."/>
            <person name="Cantacessi C."/>
            <person name="Hall R.S."/>
            <person name="Xu X."/>
            <person name="Chen F."/>
            <person name="Wu X."/>
            <person name="Zerlotini A."/>
            <person name="Oliveira G."/>
            <person name="Hofmann A."/>
            <person name="Zhang G."/>
            <person name="Fang X."/>
            <person name="Kang Y."/>
            <person name="Campbell B.E."/>
            <person name="Loukas A."/>
            <person name="Ranganathan S."/>
            <person name="Rollinson D."/>
            <person name="Rinaldi G."/>
            <person name="Brindley P.J."/>
            <person name="Yang H."/>
            <person name="Wang J."/>
            <person name="Wang J."/>
            <person name="Gasser R.B."/>
        </authorList>
    </citation>
    <scope>NUCLEOTIDE SEQUENCE [LARGE SCALE GENOMIC DNA]</scope>
</reference>
<accession>A0A094ZU78</accession>
<gene>
    <name evidence="1" type="ORF">MS3_06096</name>
</gene>
<organism evidence="1">
    <name type="scientific">Schistosoma haematobium</name>
    <name type="common">Blood fluke</name>
    <dbReference type="NCBI Taxonomy" id="6185"/>
    <lineage>
        <taxon>Eukaryota</taxon>
        <taxon>Metazoa</taxon>
        <taxon>Spiralia</taxon>
        <taxon>Lophotrochozoa</taxon>
        <taxon>Platyhelminthes</taxon>
        <taxon>Trematoda</taxon>
        <taxon>Digenea</taxon>
        <taxon>Strigeidida</taxon>
        <taxon>Schistosomatoidea</taxon>
        <taxon>Schistosomatidae</taxon>
        <taxon>Schistosoma</taxon>
    </lineage>
</organism>
<dbReference type="EMBL" id="KL250921">
    <property type="protein sequence ID" value="KGB37742.1"/>
    <property type="molecule type" value="Genomic_DNA"/>
</dbReference>
<protein>
    <submittedName>
        <fullName evidence="1">Uncharacterized protein</fullName>
    </submittedName>
</protein>
<dbReference type="AlphaFoldDB" id="A0A094ZU78"/>
<proteinExistence type="predicted"/>
<name>A0A094ZU78_SCHHA</name>
<evidence type="ECO:0000313" key="1">
    <source>
        <dbReference type="EMBL" id="KGB37742.1"/>
    </source>
</evidence>